<dbReference type="InterPro" id="IPR025669">
    <property type="entry name" value="AAA_dom"/>
</dbReference>
<dbReference type="Gene3D" id="3.40.50.300">
    <property type="entry name" value="P-loop containing nucleotide triphosphate hydrolases"/>
    <property type="match status" value="1"/>
</dbReference>
<dbReference type="Proteomes" id="UP000617628">
    <property type="component" value="Unassembled WGS sequence"/>
</dbReference>
<name>A0A934VRB0_9BACT</name>
<dbReference type="CDD" id="cd02042">
    <property type="entry name" value="ParAB_family"/>
    <property type="match status" value="1"/>
</dbReference>
<accession>A0A934VRB0</accession>
<protein>
    <submittedName>
        <fullName evidence="2">AAA family ATPase</fullName>
    </submittedName>
</protein>
<gene>
    <name evidence="2" type="ORF">JIN87_10700</name>
</gene>
<comment type="caution">
    <text evidence="2">The sequence shown here is derived from an EMBL/GenBank/DDBJ whole genome shotgun (WGS) entry which is preliminary data.</text>
</comment>
<dbReference type="InterPro" id="IPR050678">
    <property type="entry name" value="DNA_Partitioning_ATPase"/>
</dbReference>
<feature type="domain" description="AAA" evidence="1">
    <location>
        <begin position="1"/>
        <end position="164"/>
    </location>
</feature>
<dbReference type="PANTHER" id="PTHR13696">
    <property type="entry name" value="P-LOOP CONTAINING NUCLEOSIDE TRIPHOSPHATE HYDROLASE"/>
    <property type="match status" value="1"/>
</dbReference>
<dbReference type="EMBL" id="JAENIL010000017">
    <property type="protein sequence ID" value="MBK1877339.1"/>
    <property type="molecule type" value="Genomic_DNA"/>
</dbReference>
<dbReference type="Pfam" id="PF13614">
    <property type="entry name" value="AAA_31"/>
    <property type="match status" value="1"/>
</dbReference>
<reference evidence="2" key="1">
    <citation type="submission" date="2021-01" db="EMBL/GenBank/DDBJ databases">
        <title>Modified the classification status of verrucomicrobia.</title>
        <authorList>
            <person name="Feng X."/>
        </authorList>
    </citation>
    <scope>NUCLEOTIDE SEQUENCE</scope>
    <source>
        <strain evidence="2">KCTC 13126</strain>
    </source>
</reference>
<dbReference type="PIRSF" id="PIRSF009320">
    <property type="entry name" value="Nuc_binding_HP_1000"/>
    <property type="match status" value="1"/>
</dbReference>
<dbReference type="SUPFAM" id="SSF52540">
    <property type="entry name" value="P-loop containing nucleoside triphosphate hydrolases"/>
    <property type="match status" value="1"/>
</dbReference>
<dbReference type="PANTHER" id="PTHR13696:SF52">
    <property type="entry name" value="PARA FAMILY PROTEIN CT_582"/>
    <property type="match status" value="1"/>
</dbReference>
<evidence type="ECO:0000313" key="3">
    <source>
        <dbReference type="Proteomes" id="UP000617628"/>
    </source>
</evidence>
<evidence type="ECO:0000313" key="2">
    <source>
        <dbReference type="EMBL" id="MBK1877339.1"/>
    </source>
</evidence>
<proteinExistence type="predicted"/>
<keyword evidence="3" id="KW-1185">Reference proteome</keyword>
<sequence length="245" mass="27735">MSIIACYSSKGGVGKTAAAVNLAYASTAAGNSTLLIDLDQQGAASFYFRIRPPKKLRAKRLIGKNNTAYDSIRETDFEALHLLPAHQSYRNFDALLDGMKKSHTRLKALIDELSEEYDQVILDCPPSLSLVAENIFQAADTLLVPLVPTTLSLRTYEQLKEFFEDSGYKRKRLRPFFSMVDKRKRLHQHVVSQLRHTEKRLLQTSIPYSAEVEAMGTHREPVLHFAPRHPSSIAFETLWEEVVSE</sequence>
<evidence type="ECO:0000259" key="1">
    <source>
        <dbReference type="Pfam" id="PF13614"/>
    </source>
</evidence>
<dbReference type="RefSeq" id="WP_200355554.1">
    <property type="nucleotide sequence ID" value="NZ_JAENIL010000017.1"/>
</dbReference>
<organism evidence="2 3">
    <name type="scientific">Pelagicoccus mobilis</name>
    <dbReference type="NCBI Taxonomy" id="415221"/>
    <lineage>
        <taxon>Bacteria</taxon>
        <taxon>Pseudomonadati</taxon>
        <taxon>Verrucomicrobiota</taxon>
        <taxon>Opitutia</taxon>
        <taxon>Puniceicoccales</taxon>
        <taxon>Pelagicoccaceae</taxon>
        <taxon>Pelagicoccus</taxon>
    </lineage>
</organism>
<dbReference type="AlphaFoldDB" id="A0A934VRB0"/>
<dbReference type="InterPro" id="IPR027417">
    <property type="entry name" value="P-loop_NTPase"/>
</dbReference>